<evidence type="ECO:0000256" key="5">
    <source>
        <dbReference type="HAMAP-Rule" id="MF_02237"/>
    </source>
</evidence>
<dbReference type="InterPro" id="IPR001678">
    <property type="entry name" value="MeTrfase_RsmB-F_NOP2_dom"/>
</dbReference>
<evidence type="ECO:0000313" key="7">
    <source>
        <dbReference type="EMBL" id="AWR94886.1"/>
    </source>
</evidence>
<dbReference type="GeneID" id="36832496"/>
<dbReference type="RefSeq" id="WP_110270767.1">
    <property type="nucleotide sequence ID" value="NZ_CP029289.2"/>
</dbReference>
<dbReference type="PANTHER" id="PTHR22807">
    <property type="entry name" value="NOP2 YEAST -RELATED NOL1/NOP2/FMU SUN DOMAIN-CONTAINING"/>
    <property type="match status" value="1"/>
</dbReference>
<dbReference type="InterPro" id="IPR049560">
    <property type="entry name" value="MeTrfase_RsmB-F_NOP2_cat"/>
</dbReference>
<comment type="function">
    <text evidence="5">S-adenosyl-L-methionine-dependent methyltransferase that specifically methylates the C5 position of cytosine 72 in several tRNAs.</text>
</comment>
<dbReference type="InterPro" id="IPR023267">
    <property type="entry name" value="RCMT"/>
</dbReference>
<keyword evidence="4 5" id="KW-0694">RNA-binding</keyword>
<dbReference type="EC" id="2.1.1.-" evidence="5"/>
<feature type="domain" description="SAM-dependent MTase RsmB/NOP-type" evidence="6">
    <location>
        <begin position="90"/>
        <end position="344"/>
    </location>
</feature>
<feature type="active site" description="Nucleophile" evidence="5">
    <location>
        <position position="302"/>
    </location>
</feature>
<name>A0A2U9IFW9_9CREN</name>
<keyword evidence="1 5" id="KW-0489">Methyltransferase</keyword>
<comment type="caution">
    <text evidence="5">Lacks conserved residue(s) required for the propagation of feature annotation.</text>
</comment>
<dbReference type="CDD" id="cd02440">
    <property type="entry name" value="AdoMet_MTases"/>
    <property type="match status" value="1"/>
</dbReference>
<evidence type="ECO:0000256" key="2">
    <source>
        <dbReference type="ARBA" id="ARBA00022679"/>
    </source>
</evidence>
<dbReference type="GO" id="GO:0016428">
    <property type="term" value="F:tRNA (cytidine-5-)-methyltransferase activity"/>
    <property type="evidence" value="ECO:0007669"/>
    <property type="project" value="UniProtKB-UniRule"/>
</dbReference>
<comment type="similarity">
    <text evidence="5">Belongs to the class I-like SAM-binding methyltransferase superfamily. RsmB/NOP family.</text>
</comment>
<dbReference type="Proteomes" id="UP000248044">
    <property type="component" value="Chromosome"/>
</dbReference>
<dbReference type="InterPro" id="IPR036974">
    <property type="entry name" value="PUA_sf"/>
</dbReference>
<feature type="binding site" evidence="5">
    <location>
        <position position="234"/>
    </location>
    <ligand>
        <name>S-adenosyl-L-methionine</name>
        <dbReference type="ChEBI" id="CHEBI:59789"/>
    </ligand>
</feature>
<dbReference type="AlphaFoldDB" id="A0A2U9IFW9"/>
<dbReference type="Pfam" id="PF01189">
    <property type="entry name" value="Methyltr_RsmB-F"/>
    <property type="match status" value="1"/>
</dbReference>
<evidence type="ECO:0000256" key="3">
    <source>
        <dbReference type="ARBA" id="ARBA00022691"/>
    </source>
</evidence>
<dbReference type="OrthoDB" id="14725at2157"/>
<dbReference type="HAMAP" id="MF_02237">
    <property type="entry name" value="NSUN6"/>
    <property type="match status" value="1"/>
</dbReference>
<dbReference type="InterPro" id="IPR015947">
    <property type="entry name" value="PUA-like_sf"/>
</dbReference>
<gene>
    <name evidence="7" type="ORF">DFR85_10030</name>
</gene>
<accession>A0A2U9IFW9</accession>
<dbReference type="GO" id="GO:0001510">
    <property type="term" value="P:RNA methylation"/>
    <property type="evidence" value="ECO:0007669"/>
    <property type="project" value="InterPro"/>
</dbReference>
<keyword evidence="2 5" id="KW-0808">Transferase</keyword>
<dbReference type="SUPFAM" id="SSF53335">
    <property type="entry name" value="S-adenosyl-L-methionine-dependent methyltransferases"/>
    <property type="match status" value="1"/>
</dbReference>
<dbReference type="Gene3D" id="3.40.50.150">
    <property type="entry name" value="Vaccinia Virus protein VP39"/>
    <property type="match status" value="1"/>
</dbReference>
<dbReference type="CDD" id="cd07953">
    <property type="entry name" value="PUA"/>
    <property type="match status" value="1"/>
</dbReference>
<feature type="binding site" evidence="5">
    <location>
        <position position="213"/>
    </location>
    <ligand>
        <name>S-adenosyl-L-methionine</name>
        <dbReference type="ChEBI" id="CHEBI:59789"/>
    </ligand>
</feature>
<sequence length="344" mass="39074">MELDYDNFVLGNLEEVYGKNLNSFLDSIKKPNSRLYLRVNTLKTTTNEILERLPCFRRDEDFEEAIYTEIKGPNKIELHNTVVVVDKKTAESVMMGADVYKPGVKSIKGKGKEVSVVSDNGILVGEGILCNSDIVVNITKSLYDSVKIGELNEIEDGLLYSQGKASMYVARIVDPQPNETIVDMTASPGGKLTHVYQLEPRARIIGLDHTHKKIEKMRNLLNKLGVNAELYVKDSRYADEIGLKNVDKVIIDPPCSALGIRPKIYDKKTKDDILNFYVYQKQFLNSAYKILKDGGYVIYSTCTVTTWENEKVIEDPRFEVEFSIRFHPNIHDMTGFFIAKLKKK</sequence>
<protein>
    <recommendedName>
        <fullName evidence="5">tRNA (cytosine(72)-C(5))-methyltransferase</fullName>
        <shortName evidence="5">tRNA:m(5)C72 MTase</shortName>
        <ecNumber evidence="5">2.1.1.-</ecNumber>
    </recommendedName>
</protein>
<dbReference type="PROSITE" id="PS51686">
    <property type="entry name" value="SAM_MT_RSMB_NOP"/>
    <property type="match status" value="1"/>
</dbReference>
<dbReference type="PROSITE" id="PS50890">
    <property type="entry name" value="PUA"/>
    <property type="match status" value="1"/>
</dbReference>
<dbReference type="Pfam" id="PF01472">
    <property type="entry name" value="PUA"/>
    <property type="match status" value="1"/>
</dbReference>
<dbReference type="Gene3D" id="2.30.130.10">
    <property type="entry name" value="PUA domain"/>
    <property type="match status" value="1"/>
</dbReference>
<dbReference type="PRINTS" id="PR02008">
    <property type="entry name" value="RCMTFAMILY"/>
</dbReference>
<dbReference type="InterPro" id="IPR043699">
    <property type="entry name" value="NSUN6"/>
</dbReference>
<dbReference type="EMBL" id="CP029289">
    <property type="protein sequence ID" value="AWR94886.1"/>
    <property type="molecule type" value="Genomic_DNA"/>
</dbReference>
<dbReference type="GO" id="GO:0000049">
    <property type="term" value="F:tRNA binding"/>
    <property type="evidence" value="ECO:0007669"/>
    <property type="project" value="UniProtKB-UniRule"/>
</dbReference>
<dbReference type="PANTHER" id="PTHR22807:SF34">
    <property type="entry name" value="TRNA (CYTOSINE(72)-C(5))-METHYLTRANSFERASE NSUN6"/>
    <property type="match status" value="1"/>
</dbReference>
<keyword evidence="8" id="KW-1185">Reference proteome</keyword>
<feature type="binding site" evidence="5">
    <location>
        <position position="279"/>
    </location>
    <ligand>
        <name>S-adenosyl-L-methionine</name>
        <dbReference type="ChEBI" id="CHEBI:59789"/>
    </ligand>
</feature>
<dbReference type="GO" id="GO:0006400">
    <property type="term" value="P:tRNA modification"/>
    <property type="evidence" value="ECO:0007669"/>
    <property type="project" value="UniProtKB-UniRule"/>
</dbReference>
<organism evidence="7 8">
    <name type="scientific">Acidianus brierleyi</name>
    <dbReference type="NCBI Taxonomy" id="41673"/>
    <lineage>
        <taxon>Archaea</taxon>
        <taxon>Thermoproteota</taxon>
        <taxon>Thermoprotei</taxon>
        <taxon>Sulfolobales</taxon>
        <taxon>Sulfolobaceae</taxon>
        <taxon>Acidianus</taxon>
    </lineage>
</organism>
<evidence type="ECO:0000313" key="8">
    <source>
        <dbReference type="Proteomes" id="UP000248044"/>
    </source>
</evidence>
<feature type="binding site" evidence="5">
    <location>
        <position position="252"/>
    </location>
    <ligand>
        <name>S-adenosyl-L-methionine</name>
        <dbReference type="ChEBI" id="CHEBI:59789"/>
    </ligand>
</feature>
<dbReference type="InterPro" id="IPR029063">
    <property type="entry name" value="SAM-dependent_MTases_sf"/>
</dbReference>
<feature type="binding site" evidence="5">
    <location>
        <position position="208"/>
    </location>
    <ligand>
        <name>S-adenosyl-L-methionine</name>
        <dbReference type="ChEBI" id="CHEBI:59789"/>
    </ligand>
</feature>
<dbReference type="KEGG" id="abri:DFR85_10030"/>
<evidence type="ECO:0000256" key="1">
    <source>
        <dbReference type="ARBA" id="ARBA00022603"/>
    </source>
</evidence>
<comment type="catalytic activity">
    <reaction evidence="5">
        <text>cytidine(72) in tRNA + S-adenosyl-L-methionine = 5-methylcytidine(72) in tRNA + S-adenosyl-L-homocysteine + H(+)</text>
        <dbReference type="Rhea" id="RHEA:61988"/>
        <dbReference type="Rhea" id="RHEA-COMP:15996"/>
        <dbReference type="Rhea" id="RHEA-COMP:15997"/>
        <dbReference type="ChEBI" id="CHEBI:15378"/>
        <dbReference type="ChEBI" id="CHEBI:57856"/>
        <dbReference type="ChEBI" id="CHEBI:59789"/>
        <dbReference type="ChEBI" id="CHEBI:74483"/>
        <dbReference type="ChEBI" id="CHEBI:82748"/>
    </reaction>
</comment>
<dbReference type="SUPFAM" id="SSF88697">
    <property type="entry name" value="PUA domain-like"/>
    <property type="match status" value="1"/>
</dbReference>
<dbReference type="InterPro" id="IPR002478">
    <property type="entry name" value="PUA"/>
</dbReference>
<evidence type="ECO:0000256" key="4">
    <source>
        <dbReference type="ARBA" id="ARBA00022884"/>
    </source>
</evidence>
<reference evidence="7 8" key="1">
    <citation type="submission" date="2018-05" db="EMBL/GenBank/DDBJ databases">
        <title>Complete Genome Sequences of Extremely Thermoacidophilic, Metal-Mobilizing Type-Strain Members of the Archaeal Family Sulfolobaceae: Acidianus brierleyi DSM-1651T, Acidianus sulfidivorans DSM-18786T, Metallosphaera hakonensis DSM-7519T, and Metallosphaera prunae DSM-10039T.</title>
        <authorList>
            <person name="Counts J.A."/>
            <person name="Kelly R.M."/>
        </authorList>
    </citation>
    <scope>NUCLEOTIDE SEQUENCE [LARGE SCALE GENOMIC DNA]</scope>
    <source>
        <strain evidence="7 8">DSM 1651</strain>
    </source>
</reference>
<proteinExistence type="inferred from homology"/>
<evidence type="ECO:0000259" key="6">
    <source>
        <dbReference type="PROSITE" id="PS51686"/>
    </source>
</evidence>
<keyword evidence="3 5" id="KW-0949">S-adenosyl-L-methionine</keyword>